<dbReference type="EMBL" id="MU003526">
    <property type="protein sequence ID" value="KAF2466097.1"/>
    <property type="molecule type" value="Genomic_DNA"/>
</dbReference>
<comment type="caution">
    <text evidence="1">The sequence shown here is derived from an EMBL/GenBank/DDBJ whole genome shotgun (WGS) entry which is preliminary data.</text>
</comment>
<accession>A0ACB6QGT1</accession>
<reference evidence="1" key="1">
    <citation type="journal article" date="2020" name="Stud. Mycol.">
        <title>101 Dothideomycetes genomes: a test case for predicting lifestyles and emergence of pathogens.</title>
        <authorList>
            <person name="Haridas S."/>
            <person name="Albert R."/>
            <person name="Binder M."/>
            <person name="Bloem J."/>
            <person name="Labutti K."/>
            <person name="Salamov A."/>
            <person name="Andreopoulos B."/>
            <person name="Baker S."/>
            <person name="Barry K."/>
            <person name="Bills G."/>
            <person name="Bluhm B."/>
            <person name="Cannon C."/>
            <person name="Castanera R."/>
            <person name="Culley D."/>
            <person name="Daum C."/>
            <person name="Ezra D."/>
            <person name="Gonzalez J."/>
            <person name="Henrissat B."/>
            <person name="Kuo A."/>
            <person name="Liang C."/>
            <person name="Lipzen A."/>
            <person name="Lutzoni F."/>
            <person name="Magnuson J."/>
            <person name="Mondo S."/>
            <person name="Nolan M."/>
            <person name="Ohm R."/>
            <person name="Pangilinan J."/>
            <person name="Park H.-J."/>
            <person name="Ramirez L."/>
            <person name="Alfaro M."/>
            <person name="Sun H."/>
            <person name="Tritt A."/>
            <person name="Yoshinaga Y."/>
            <person name="Zwiers L.-H."/>
            <person name="Turgeon B."/>
            <person name="Goodwin S."/>
            <person name="Spatafora J."/>
            <person name="Crous P."/>
            <person name="Grigoriev I."/>
        </authorList>
    </citation>
    <scope>NUCLEOTIDE SEQUENCE</scope>
    <source>
        <strain evidence="1">ATCC 200398</strain>
    </source>
</reference>
<protein>
    <submittedName>
        <fullName evidence="1">Cysteine proteinase</fullName>
    </submittedName>
</protein>
<organism evidence="1 2">
    <name type="scientific">Lindgomyces ingoldianus</name>
    <dbReference type="NCBI Taxonomy" id="673940"/>
    <lineage>
        <taxon>Eukaryota</taxon>
        <taxon>Fungi</taxon>
        <taxon>Dikarya</taxon>
        <taxon>Ascomycota</taxon>
        <taxon>Pezizomycotina</taxon>
        <taxon>Dothideomycetes</taxon>
        <taxon>Pleosporomycetidae</taxon>
        <taxon>Pleosporales</taxon>
        <taxon>Lindgomycetaceae</taxon>
        <taxon>Lindgomyces</taxon>
    </lineage>
</organism>
<name>A0ACB6QGT1_9PLEO</name>
<proteinExistence type="predicted"/>
<evidence type="ECO:0000313" key="1">
    <source>
        <dbReference type="EMBL" id="KAF2466097.1"/>
    </source>
</evidence>
<evidence type="ECO:0000313" key="2">
    <source>
        <dbReference type="Proteomes" id="UP000799755"/>
    </source>
</evidence>
<gene>
    <name evidence="1" type="ORF">BDR25DRAFT_345704</name>
</gene>
<sequence length="749" mass="82483">MNDEYLPHRARYAPTDHGTLISDSSTSLRSQLLAGLVLVYVVFKSLELLGYPVWLWLQIAVDMASQTTSVPIRLPRFPSSFLLGTSGEEPGADDDTQKQTGHILGTLFGFNRNGFVRSGKGSSDVPPGLINLHASCFENSVVQGLASLPSLQDYLSHTTSEYEALDLRTTNGALFDCITGLNDTEHGRQYFKVPHNLHFLSVTQHQDAQEYYSKILEALDKEVHVQSSSKNRSGQSWSLFAKQLLNLPTAAAELGSPENNHSQVDGGPPEEQPKDQDQDIDTESRPKADPNPLSGLIAQRVACTGCGYSEGLTLSEFNCLTVHLGTDIYRDYDIRDCLDEYSRVERINGVQCTKCTLLRNKKILSNLLEKPMADDSRIRFETRLKNVQEALDEDDLEDSTLTQKCGIAKKNRTESTKTKQQVIARAPKSLALHVNRSVVDERTFNIVKNHANVMFPKELDLGPWCLGSRPSKSQGNDGEVEEWPNDPNESLIADMNVDPKDMKTSSFRYALRAVVTHRGQHGSGHYVCFRNTGQLPSTHRDVDSMDVAGGFDQWWLFDDETVYPRSTKDVLAQGNVFMLFYERIDPSPSVSLDFLNATKIAKLPPIEVVAQIPLPDDNSDDFLLTPPESPILRPTSHNNPPILRGGFGEPESPGSIYPTPPPDESGTTTFISASASASASTSTDYPPSELESDADVSVTTDTDTSELETIPTTIFPPTKPPTPRHMRTAGDSPMRGEGGRAASLPMVTA</sequence>
<dbReference type="Proteomes" id="UP000799755">
    <property type="component" value="Unassembled WGS sequence"/>
</dbReference>
<keyword evidence="2" id="KW-1185">Reference proteome</keyword>